<keyword evidence="1" id="KW-0812">Transmembrane</keyword>
<sequence>MRLPVPAAPAALALGLSVLFAPILVAQPAAAARAAIFLELSPSTVPAGDDVGLRASCDDNLKAATVASGLFGTVTVAPRFGFLTATAEVPGSTRPGDYRVDLRCPDGKTASATLHVVAKVQPARGPATGAGGTAPGRNAPLLIGSGLAIVAAAIGLGAVSLRRRRLG</sequence>
<comment type="caution">
    <text evidence="3">The sequence shown here is derived from an EMBL/GenBank/DDBJ whole genome shotgun (WGS) entry which is preliminary data.</text>
</comment>
<dbReference type="RefSeq" id="WP_203383895.1">
    <property type="nucleotide sequence ID" value="NZ_JAENHP010000037.1"/>
</dbReference>
<accession>A0ABS2AVY0</accession>
<reference evidence="3 4" key="1">
    <citation type="submission" date="2021-01" db="EMBL/GenBank/DDBJ databases">
        <title>Actinoplanes sp. nov. LDG1-06 isolated from lichen.</title>
        <authorList>
            <person name="Saeng-In P."/>
            <person name="Phongsopitanun W."/>
            <person name="Kanchanasin P."/>
            <person name="Yuki M."/>
            <person name="Kudo T."/>
            <person name="Ohkuma M."/>
            <person name="Tanasupawat S."/>
        </authorList>
    </citation>
    <scope>NUCLEOTIDE SEQUENCE [LARGE SCALE GENOMIC DNA]</scope>
    <source>
        <strain evidence="3 4">LDG1-06</strain>
    </source>
</reference>
<feature type="chain" id="PRO_5045048248" evidence="2">
    <location>
        <begin position="32"/>
        <end position="167"/>
    </location>
</feature>
<protein>
    <submittedName>
        <fullName evidence="3">Uncharacterized protein</fullName>
    </submittedName>
</protein>
<keyword evidence="2" id="KW-0732">Signal</keyword>
<gene>
    <name evidence="3" type="ORF">JIG36_49435</name>
</gene>
<organism evidence="3 4">
    <name type="scientific">Paractinoplanes ovalisporus</name>
    <dbReference type="NCBI Taxonomy" id="2810368"/>
    <lineage>
        <taxon>Bacteria</taxon>
        <taxon>Bacillati</taxon>
        <taxon>Actinomycetota</taxon>
        <taxon>Actinomycetes</taxon>
        <taxon>Micromonosporales</taxon>
        <taxon>Micromonosporaceae</taxon>
        <taxon>Paractinoplanes</taxon>
    </lineage>
</organism>
<proteinExistence type="predicted"/>
<name>A0ABS2AVY0_9ACTN</name>
<keyword evidence="4" id="KW-1185">Reference proteome</keyword>
<evidence type="ECO:0000313" key="4">
    <source>
        <dbReference type="Proteomes" id="UP000632138"/>
    </source>
</evidence>
<keyword evidence="1" id="KW-1133">Transmembrane helix</keyword>
<dbReference type="EMBL" id="JAENHP010000037">
    <property type="protein sequence ID" value="MBM2623543.1"/>
    <property type="molecule type" value="Genomic_DNA"/>
</dbReference>
<evidence type="ECO:0000313" key="3">
    <source>
        <dbReference type="EMBL" id="MBM2623543.1"/>
    </source>
</evidence>
<evidence type="ECO:0000256" key="2">
    <source>
        <dbReference type="SAM" id="SignalP"/>
    </source>
</evidence>
<evidence type="ECO:0000256" key="1">
    <source>
        <dbReference type="SAM" id="Phobius"/>
    </source>
</evidence>
<feature type="transmembrane region" description="Helical" evidence="1">
    <location>
        <begin position="141"/>
        <end position="161"/>
    </location>
</feature>
<feature type="signal peptide" evidence="2">
    <location>
        <begin position="1"/>
        <end position="31"/>
    </location>
</feature>
<keyword evidence="1" id="KW-0472">Membrane</keyword>
<dbReference type="Proteomes" id="UP000632138">
    <property type="component" value="Unassembled WGS sequence"/>
</dbReference>